<dbReference type="InterPro" id="IPR006189">
    <property type="entry name" value="CHASE_dom"/>
</dbReference>
<keyword evidence="7" id="KW-0547">Nucleotide-binding</keyword>
<keyword evidence="11" id="KW-0902">Two-component regulatory system</keyword>
<dbReference type="Proteomes" id="UP000315252">
    <property type="component" value="Unassembled WGS sequence"/>
</dbReference>
<dbReference type="SMART" id="SM00086">
    <property type="entry name" value="PAC"/>
    <property type="match status" value="1"/>
</dbReference>
<feature type="domain" description="PAS" evidence="15">
    <location>
        <begin position="370"/>
        <end position="416"/>
    </location>
</feature>
<dbReference type="FunFam" id="3.30.565.10:FF:000006">
    <property type="entry name" value="Sensor histidine kinase WalK"/>
    <property type="match status" value="1"/>
</dbReference>
<dbReference type="InterPro" id="IPR000700">
    <property type="entry name" value="PAS-assoc_C"/>
</dbReference>
<evidence type="ECO:0000256" key="13">
    <source>
        <dbReference type="SAM" id="Phobius"/>
    </source>
</evidence>
<dbReference type="InterPro" id="IPR001610">
    <property type="entry name" value="PAC"/>
</dbReference>
<dbReference type="CDD" id="cd00082">
    <property type="entry name" value="HisKA"/>
    <property type="match status" value="1"/>
</dbReference>
<dbReference type="Gene3D" id="3.30.450.20">
    <property type="entry name" value="PAS domain"/>
    <property type="match status" value="1"/>
</dbReference>
<evidence type="ECO:0000256" key="1">
    <source>
        <dbReference type="ARBA" id="ARBA00000085"/>
    </source>
</evidence>
<dbReference type="CDD" id="cd00130">
    <property type="entry name" value="PAS"/>
    <property type="match status" value="1"/>
</dbReference>
<dbReference type="SMART" id="SM00388">
    <property type="entry name" value="HisKA"/>
    <property type="match status" value="1"/>
</dbReference>
<evidence type="ECO:0000256" key="4">
    <source>
        <dbReference type="ARBA" id="ARBA00022553"/>
    </source>
</evidence>
<dbReference type="InterPro" id="IPR050736">
    <property type="entry name" value="Sensor_HK_Regulatory"/>
</dbReference>
<evidence type="ECO:0000313" key="18">
    <source>
        <dbReference type="EMBL" id="TQV76297.1"/>
    </source>
</evidence>
<sequence length="754" mass="84531">MPQSLNDRLFKTWEVSCLVLLVGAICAALSSLAIKTDLGDAKEIFTQQAYTFEREVAHRFASADAVLTTLVELHHASDDLADHEFAALSRELLRAYPHIQTIAKLSLLRREDRQSLEESMRAGGFPQFQLTERTPEGEIVGALERDIAMPILSLEPFTPEFAQLVGFDAISDAALAPAIGRAIDSGRVMSSEVVEIPHVGRGFFAFKAIYFGYNSPNSVEARRAQVSGLVALFLGADRFFDDTYRHFDRFAVRSFDEHHESGQNDYDRNDYDQKDDEQNDDYIYRQDRMRSVAGPILFEPFSLELPLFAQGKTFVLEVSARPGLEVVRGWFVGIFVVLPALAGTFLILALANHRRRQRQARIDERKLRQNKERFRDFAEIASDWFWATDEQLRFSYLSNQLIEATGLQPKDILGKTRKDLTRFKSNDVKWLQHLTDLEMRRPFRDFRYEYIDPQGKSLWLSISGKPVFSEEDEFLGYRGTGTNITAEVQAETELRKAKEEAEIASRSKSTFLANMSHELRTPLNAIIGFSDLMKRGVSGKIENQRHQEYVDDIYGAGEHLLSIINEILDLAKVEAGNSPLGEDEIDVSEIVQTVCSLLAERAHENRVHLKTEPMADLPYLWADARKLRQILLNLLSNALKFTPPEGTVTVKVSCDASAGYIFHVEDTGIGIAPADIPKALAAFQQIDSELNRKYEGTGLGLPLAKAFVEQHGGSLALKSAVGQGTSAIVVFPPARIRKRPAGDPQSKVSSKKSA</sequence>
<dbReference type="SUPFAM" id="SSF47384">
    <property type="entry name" value="Homodimeric domain of signal transducing histidine kinase"/>
    <property type="match status" value="1"/>
</dbReference>
<dbReference type="InterPro" id="IPR036097">
    <property type="entry name" value="HisK_dim/P_sf"/>
</dbReference>
<evidence type="ECO:0000256" key="7">
    <source>
        <dbReference type="ARBA" id="ARBA00022741"/>
    </source>
</evidence>
<evidence type="ECO:0000259" key="14">
    <source>
        <dbReference type="PROSITE" id="PS50109"/>
    </source>
</evidence>
<evidence type="ECO:0000256" key="8">
    <source>
        <dbReference type="ARBA" id="ARBA00022777"/>
    </source>
</evidence>
<dbReference type="GO" id="GO:0005524">
    <property type="term" value="F:ATP binding"/>
    <property type="evidence" value="ECO:0007669"/>
    <property type="project" value="UniProtKB-KW"/>
</dbReference>
<comment type="catalytic activity">
    <reaction evidence="1">
        <text>ATP + protein L-histidine = ADP + protein N-phospho-L-histidine.</text>
        <dbReference type="EC" id="2.7.13.3"/>
    </reaction>
</comment>
<gene>
    <name evidence="18" type="ORF">FKG95_21955</name>
</gene>
<organism evidence="18 19">
    <name type="scientific">Denitrobaculum tricleocarpae</name>
    <dbReference type="NCBI Taxonomy" id="2591009"/>
    <lineage>
        <taxon>Bacteria</taxon>
        <taxon>Pseudomonadati</taxon>
        <taxon>Pseudomonadota</taxon>
        <taxon>Alphaproteobacteria</taxon>
        <taxon>Rhodospirillales</taxon>
        <taxon>Rhodospirillaceae</taxon>
        <taxon>Denitrobaculum</taxon>
    </lineage>
</organism>
<evidence type="ECO:0000256" key="9">
    <source>
        <dbReference type="ARBA" id="ARBA00022840"/>
    </source>
</evidence>
<keyword evidence="6 13" id="KW-0812">Transmembrane</keyword>
<dbReference type="CDD" id="cd16922">
    <property type="entry name" value="HATPase_EvgS-ArcB-TorS-like"/>
    <property type="match status" value="1"/>
</dbReference>
<dbReference type="GO" id="GO:0000155">
    <property type="term" value="F:phosphorelay sensor kinase activity"/>
    <property type="evidence" value="ECO:0007669"/>
    <property type="project" value="InterPro"/>
</dbReference>
<evidence type="ECO:0000256" key="5">
    <source>
        <dbReference type="ARBA" id="ARBA00022679"/>
    </source>
</evidence>
<keyword evidence="12 13" id="KW-0472">Membrane</keyword>
<comment type="subcellular location">
    <subcellularLocation>
        <location evidence="2">Membrane</location>
    </subcellularLocation>
</comment>
<feature type="transmembrane region" description="Helical" evidence="13">
    <location>
        <begin position="330"/>
        <end position="351"/>
    </location>
</feature>
<dbReference type="Pfam" id="PF03924">
    <property type="entry name" value="CHASE"/>
    <property type="match status" value="1"/>
</dbReference>
<evidence type="ECO:0000256" key="2">
    <source>
        <dbReference type="ARBA" id="ARBA00004370"/>
    </source>
</evidence>
<dbReference type="NCBIfam" id="TIGR00229">
    <property type="entry name" value="sensory_box"/>
    <property type="match status" value="1"/>
</dbReference>
<evidence type="ECO:0000313" key="19">
    <source>
        <dbReference type="Proteomes" id="UP000315252"/>
    </source>
</evidence>
<keyword evidence="8" id="KW-0418">Kinase</keyword>
<dbReference type="InterPro" id="IPR003661">
    <property type="entry name" value="HisK_dim/P_dom"/>
</dbReference>
<reference evidence="18 19" key="1">
    <citation type="submission" date="2019-06" db="EMBL/GenBank/DDBJ databases">
        <title>Whole genome sequence for Rhodospirillaceae sp. R148.</title>
        <authorList>
            <person name="Wang G."/>
        </authorList>
    </citation>
    <scope>NUCLEOTIDE SEQUENCE [LARGE SCALE GENOMIC DNA]</scope>
    <source>
        <strain evidence="18 19">R148</strain>
    </source>
</reference>
<dbReference type="PROSITE" id="PS50109">
    <property type="entry name" value="HIS_KIN"/>
    <property type="match status" value="1"/>
</dbReference>
<dbReference type="PANTHER" id="PTHR43711">
    <property type="entry name" value="TWO-COMPONENT HISTIDINE KINASE"/>
    <property type="match status" value="1"/>
</dbReference>
<keyword evidence="5" id="KW-0808">Transferase</keyword>
<evidence type="ECO:0000259" key="16">
    <source>
        <dbReference type="PROSITE" id="PS50113"/>
    </source>
</evidence>
<dbReference type="Gene3D" id="1.10.287.130">
    <property type="match status" value="1"/>
</dbReference>
<evidence type="ECO:0000256" key="12">
    <source>
        <dbReference type="ARBA" id="ARBA00023136"/>
    </source>
</evidence>
<feature type="domain" description="PAC" evidence="16">
    <location>
        <begin position="444"/>
        <end position="496"/>
    </location>
</feature>
<keyword evidence="10 13" id="KW-1133">Transmembrane helix</keyword>
<evidence type="ECO:0000256" key="3">
    <source>
        <dbReference type="ARBA" id="ARBA00012438"/>
    </source>
</evidence>
<name>A0A545TGE2_9PROT</name>
<dbReference type="FunFam" id="1.10.287.130:FF:000038">
    <property type="entry name" value="Sensory transduction histidine kinase"/>
    <property type="match status" value="1"/>
</dbReference>
<comment type="caution">
    <text evidence="18">The sequence shown here is derived from an EMBL/GenBank/DDBJ whole genome shotgun (WGS) entry which is preliminary data.</text>
</comment>
<dbReference type="SUPFAM" id="SSF55785">
    <property type="entry name" value="PYP-like sensor domain (PAS domain)"/>
    <property type="match status" value="1"/>
</dbReference>
<dbReference type="InterPro" id="IPR035965">
    <property type="entry name" value="PAS-like_dom_sf"/>
</dbReference>
<dbReference type="PRINTS" id="PR00344">
    <property type="entry name" value="BCTRLSENSOR"/>
</dbReference>
<dbReference type="InterPro" id="IPR004358">
    <property type="entry name" value="Sig_transdc_His_kin-like_C"/>
</dbReference>
<dbReference type="EC" id="2.7.13.3" evidence="3"/>
<dbReference type="Pfam" id="PF00512">
    <property type="entry name" value="HisKA"/>
    <property type="match status" value="1"/>
</dbReference>
<dbReference type="OrthoDB" id="7313492at2"/>
<dbReference type="PANTHER" id="PTHR43711:SF26">
    <property type="entry name" value="SENSOR HISTIDINE KINASE RCSC"/>
    <property type="match status" value="1"/>
</dbReference>
<evidence type="ECO:0000256" key="10">
    <source>
        <dbReference type="ARBA" id="ARBA00022989"/>
    </source>
</evidence>
<feature type="domain" description="CHASE" evidence="17">
    <location>
        <begin position="76"/>
        <end position="284"/>
    </location>
</feature>
<dbReference type="InterPro" id="IPR036890">
    <property type="entry name" value="HATPase_C_sf"/>
</dbReference>
<keyword evidence="19" id="KW-1185">Reference proteome</keyword>
<dbReference type="InterPro" id="IPR003594">
    <property type="entry name" value="HATPase_dom"/>
</dbReference>
<evidence type="ECO:0000259" key="17">
    <source>
        <dbReference type="PROSITE" id="PS50839"/>
    </source>
</evidence>
<dbReference type="SMART" id="SM01079">
    <property type="entry name" value="CHASE"/>
    <property type="match status" value="1"/>
</dbReference>
<dbReference type="Gene3D" id="3.30.565.10">
    <property type="entry name" value="Histidine kinase-like ATPase, C-terminal domain"/>
    <property type="match status" value="1"/>
</dbReference>
<dbReference type="Pfam" id="PF02518">
    <property type="entry name" value="HATPase_c"/>
    <property type="match status" value="1"/>
</dbReference>
<dbReference type="InterPro" id="IPR005467">
    <property type="entry name" value="His_kinase_dom"/>
</dbReference>
<dbReference type="SMART" id="SM00387">
    <property type="entry name" value="HATPase_c"/>
    <property type="match status" value="1"/>
</dbReference>
<proteinExistence type="predicted"/>
<feature type="domain" description="Histidine kinase" evidence="14">
    <location>
        <begin position="514"/>
        <end position="735"/>
    </location>
</feature>
<dbReference type="RefSeq" id="WP_142898560.1">
    <property type="nucleotide sequence ID" value="NZ_ML660059.1"/>
</dbReference>
<keyword evidence="4" id="KW-0597">Phosphoprotein</keyword>
<dbReference type="InterPro" id="IPR042240">
    <property type="entry name" value="CHASE_sf"/>
</dbReference>
<protein>
    <recommendedName>
        <fullName evidence="3">histidine kinase</fullName>
        <ecNumber evidence="3">2.7.13.3</ecNumber>
    </recommendedName>
</protein>
<dbReference type="PROSITE" id="PS50112">
    <property type="entry name" value="PAS"/>
    <property type="match status" value="1"/>
</dbReference>
<dbReference type="AlphaFoldDB" id="A0A545TGE2"/>
<evidence type="ECO:0000259" key="15">
    <source>
        <dbReference type="PROSITE" id="PS50112"/>
    </source>
</evidence>
<dbReference type="InterPro" id="IPR000014">
    <property type="entry name" value="PAS"/>
</dbReference>
<evidence type="ECO:0000256" key="11">
    <source>
        <dbReference type="ARBA" id="ARBA00023012"/>
    </source>
</evidence>
<dbReference type="PROSITE" id="PS50839">
    <property type="entry name" value="CHASE"/>
    <property type="match status" value="1"/>
</dbReference>
<dbReference type="EMBL" id="VHSH01000008">
    <property type="protein sequence ID" value="TQV76297.1"/>
    <property type="molecule type" value="Genomic_DNA"/>
</dbReference>
<dbReference type="GO" id="GO:0016020">
    <property type="term" value="C:membrane"/>
    <property type="evidence" value="ECO:0007669"/>
    <property type="project" value="UniProtKB-SubCell"/>
</dbReference>
<keyword evidence="9" id="KW-0067">ATP-binding</keyword>
<evidence type="ECO:0000256" key="6">
    <source>
        <dbReference type="ARBA" id="ARBA00022692"/>
    </source>
</evidence>
<dbReference type="PROSITE" id="PS50113">
    <property type="entry name" value="PAC"/>
    <property type="match status" value="1"/>
</dbReference>
<accession>A0A545TGE2</accession>
<dbReference type="SUPFAM" id="SSF55874">
    <property type="entry name" value="ATPase domain of HSP90 chaperone/DNA topoisomerase II/histidine kinase"/>
    <property type="match status" value="1"/>
</dbReference>
<dbReference type="Pfam" id="PF13426">
    <property type="entry name" value="PAS_9"/>
    <property type="match status" value="1"/>
</dbReference>
<dbReference type="Gene3D" id="3.30.450.350">
    <property type="entry name" value="CHASE domain"/>
    <property type="match status" value="1"/>
</dbReference>